<accession>A0A7W8AF60</accession>
<evidence type="ECO:0000256" key="4">
    <source>
        <dbReference type="ARBA" id="ARBA00022723"/>
    </source>
</evidence>
<proteinExistence type="inferred from homology"/>
<dbReference type="GO" id="GO:0046872">
    <property type="term" value="F:metal ion binding"/>
    <property type="evidence" value="ECO:0007669"/>
    <property type="project" value="UniProtKB-KW"/>
</dbReference>
<comment type="similarity">
    <text evidence="2">Belongs to the metallo-dependent hydrolases superfamily. Adenosine and AMP deaminases family.</text>
</comment>
<dbReference type="EMBL" id="JACHIN010000018">
    <property type="protein sequence ID" value="MBB5083658.1"/>
    <property type="molecule type" value="Genomic_DNA"/>
</dbReference>
<dbReference type="PANTHER" id="PTHR11409">
    <property type="entry name" value="ADENOSINE DEAMINASE"/>
    <property type="match status" value="1"/>
</dbReference>
<evidence type="ECO:0000256" key="3">
    <source>
        <dbReference type="ARBA" id="ARBA00012784"/>
    </source>
</evidence>
<keyword evidence="4" id="KW-0479">Metal-binding</keyword>
<dbReference type="Proteomes" id="UP000568380">
    <property type="component" value="Unassembled WGS sequence"/>
</dbReference>
<sequence>MSWDETLFDRRAGGLRSDLPTAVLHDHLDGGLRPATIIELADAIGHRLPSTDDHELARWFVRGAEQRDLVAYLDTFQQTTAVLQTAEGLRRVAREAVLDLAADGVVYAEVRYAPEEHQERGLRLDEIMRAVQDGLAEGMAEARTPGGFPIVVNTIICALRTERRSLEIAERAARWRRRDPRIAGFDLAGAETGWPASLHAAALGLVRAELLRLTVHASEEPDLLLISDALEHGAERIGHGVRLARDITDLEGPAPRLGRLASYVRDRQICLEMAPTCHVQIGAVDSLERHPIGPMLRLGFNVTVNTDNRLMSGVKVSSEMAAGRQPGHPAE</sequence>
<dbReference type="AlphaFoldDB" id="A0A7W8AF60"/>
<evidence type="ECO:0000259" key="7">
    <source>
        <dbReference type="Pfam" id="PF00962"/>
    </source>
</evidence>
<dbReference type="GO" id="GO:0046103">
    <property type="term" value="P:inosine biosynthetic process"/>
    <property type="evidence" value="ECO:0007669"/>
    <property type="project" value="TreeGrafter"/>
</dbReference>
<evidence type="ECO:0000256" key="2">
    <source>
        <dbReference type="ARBA" id="ARBA00006676"/>
    </source>
</evidence>
<dbReference type="Pfam" id="PF00962">
    <property type="entry name" value="A_deaminase"/>
    <property type="match status" value="1"/>
</dbReference>
<dbReference type="GO" id="GO:0006154">
    <property type="term" value="P:adenosine catabolic process"/>
    <property type="evidence" value="ECO:0007669"/>
    <property type="project" value="TreeGrafter"/>
</dbReference>
<dbReference type="RefSeq" id="WP_184972965.1">
    <property type="nucleotide sequence ID" value="NZ_JACHIN010000018.1"/>
</dbReference>
<reference evidence="8 9" key="1">
    <citation type="submission" date="2020-08" db="EMBL/GenBank/DDBJ databases">
        <title>Genomic Encyclopedia of Type Strains, Phase IV (KMG-IV): sequencing the most valuable type-strain genomes for metagenomic binning, comparative biology and taxonomic classification.</title>
        <authorList>
            <person name="Goeker M."/>
        </authorList>
    </citation>
    <scope>NUCLEOTIDE SEQUENCE [LARGE SCALE GENOMIC DNA]</scope>
    <source>
        <strain evidence="8 9">DSM 45385</strain>
    </source>
</reference>
<dbReference type="EC" id="3.5.4.4" evidence="3"/>
<feature type="domain" description="Adenosine deaminase" evidence="7">
    <location>
        <begin position="20"/>
        <end position="322"/>
    </location>
</feature>
<evidence type="ECO:0000313" key="8">
    <source>
        <dbReference type="EMBL" id="MBB5083658.1"/>
    </source>
</evidence>
<evidence type="ECO:0000256" key="1">
    <source>
        <dbReference type="ARBA" id="ARBA00001947"/>
    </source>
</evidence>
<dbReference type="Gene3D" id="3.20.20.140">
    <property type="entry name" value="Metal-dependent hydrolases"/>
    <property type="match status" value="1"/>
</dbReference>
<protein>
    <recommendedName>
        <fullName evidence="3">adenosine deaminase</fullName>
        <ecNumber evidence="3">3.5.4.4</ecNumber>
    </recommendedName>
</protein>
<evidence type="ECO:0000256" key="5">
    <source>
        <dbReference type="ARBA" id="ARBA00022801"/>
    </source>
</evidence>
<dbReference type="SUPFAM" id="SSF51556">
    <property type="entry name" value="Metallo-dependent hydrolases"/>
    <property type="match status" value="1"/>
</dbReference>
<dbReference type="InterPro" id="IPR001365">
    <property type="entry name" value="A_deaminase_dom"/>
</dbReference>
<dbReference type="GO" id="GO:0004000">
    <property type="term" value="F:adenosine deaminase activity"/>
    <property type="evidence" value="ECO:0007669"/>
    <property type="project" value="TreeGrafter"/>
</dbReference>
<keyword evidence="9" id="KW-1185">Reference proteome</keyword>
<dbReference type="GO" id="GO:0005829">
    <property type="term" value="C:cytosol"/>
    <property type="evidence" value="ECO:0007669"/>
    <property type="project" value="TreeGrafter"/>
</dbReference>
<comment type="cofactor">
    <cofactor evidence="1">
        <name>Zn(2+)</name>
        <dbReference type="ChEBI" id="CHEBI:29105"/>
    </cofactor>
</comment>
<organism evidence="8 9">
    <name type="scientific">Nonomuraea endophytica</name>
    <dbReference type="NCBI Taxonomy" id="714136"/>
    <lineage>
        <taxon>Bacteria</taxon>
        <taxon>Bacillati</taxon>
        <taxon>Actinomycetota</taxon>
        <taxon>Actinomycetes</taxon>
        <taxon>Streptosporangiales</taxon>
        <taxon>Streptosporangiaceae</taxon>
        <taxon>Nonomuraea</taxon>
    </lineage>
</organism>
<gene>
    <name evidence="8" type="ORF">HNR40_009163</name>
</gene>
<evidence type="ECO:0000313" key="9">
    <source>
        <dbReference type="Proteomes" id="UP000568380"/>
    </source>
</evidence>
<comment type="caution">
    <text evidence="8">The sequence shown here is derived from an EMBL/GenBank/DDBJ whole genome shotgun (WGS) entry which is preliminary data.</text>
</comment>
<dbReference type="GO" id="GO:0043103">
    <property type="term" value="P:hypoxanthine salvage"/>
    <property type="evidence" value="ECO:0007669"/>
    <property type="project" value="TreeGrafter"/>
</dbReference>
<keyword evidence="5 8" id="KW-0378">Hydrolase</keyword>
<evidence type="ECO:0000256" key="6">
    <source>
        <dbReference type="ARBA" id="ARBA00022833"/>
    </source>
</evidence>
<keyword evidence="6" id="KW-0862">Zinc</keyword>
<dbReference type="InterPro" id="IPR006330">
    <property type="entry name" value="Ado/ade_deaminase"/>
</dbReference>
<name>A0A7W8AF60_9ACTN</name>
<dbReference type="InterPro" id="IPR032466">
    <property type="entry name" value="Metal_Hydrolase"/>
</dbReference>
<dbReference type="PANTHER" id="PTHR11409:SF43">
    <property type="entry name" value="ADENOSINE DEAMINASE"/>
    <property type="match status" value="1"/>
</dbReference>